<dbReference type="RefSeq" id="WP_141917036.1">
    <property type="nucleotide sequence ID" value="NZ_BAAAYS010000002.1"/>
</dbReference>
<evidence type="ECO:0000256" key="2">
    <source>
        <dbReference type="ARBA" id="ARBA00022448"/>
    </source>
</evidence>
<dbReference type="OrthoDB" id="39350at2"/>
<dbReference type="CDD" id="cd03216">
    <property type="entry name" value="ABC_Carb_Monos_I"/>
    <property type="match status" value="1"/>
</dbReference>
<evidence type="ECO:0000256" key="4">
    <source>
        <dbReference type="ARBA" id="ARBA00022737"/>
    </source>
</evidence>
<keyword evidence="2" id="KW-0813">Transport</keyword>
<keyword evidence="8" id="KW-0472">Membrane</keyword>
<dbReference type="CDD" id="cd03215">
    <property type="entry name" value="ABC_Carb_Monos_II"/>
    <property type="match status" value="1"/>
</dbReference>
<dbReference type="GO" id="GO:0016887">
    <property type="term" value="F:ATP hydrolysis activity"/>
    <property type="evidence" value="ECO:0007669"/>
    <property type="project" value="InterPro"/>
</dbReference>
<evidence type="ECO:0000256" key="7">
    <source>
        <dbReference type="ARBA" id="ARBA00022967"/>
    </source>
</evidence>
<keyword evidence="3" id="KW-1003">Cell membrane</keyword>
<dbReference type="PANTHER" id="PTHR43790">
    <property type="entry name" value="CARBOHYDRATE TRANSPORT ATP-BINDING PROTEIN MG119-RELATED"/>
    <property type="match status" value="1"/>
</dbReference>
<comment type="subcellular location">
    <subcellularLocation>
        <location evidence="1">Cell membrane</location>
        <topology evidence="1">Peripheral membrane protein</topology>
    </subcellularLocation>
</comment>
<dbReference type="SUPFAM" id="SSF52540">
    <property type="entry name" value="P-loop containing nucleoside triphosphate hydrolases"/>
    <property type="match status" value="2"/>
</dbReference>
<dbReference type="Gene3D" id="3.40.50.300">
    <property type="entry name" value="P-loop containing nucleotide triphosphate hydrolases"/>
    <property type="match status" value="2"/>
</dbReference>
<dbReference type="Proteomes" id="UP000318331">
    <property type="component" value="Unassembled WGS sequence"/>
</dbReference>
<dbReference type="EMBL" id="VFPN01000002">
    <property type="protein sequence ID" value="TQM63116.1"/>
    <property type="molecule type" value="Genomic_DNA"/>
</dbReference>
<organism evidence="10 11">
    <name type="scientific">Klugiella xanthotipulae</name>
    <dbReference type="NCBI Taxonomy" id="244735"/>
    <lineage>
        <taxon>Bacteria</taxon>
        <taxon>Bacillati</taxon>
        <taxon>Actinomycetota</taxon>
        <taxon>Actinomycetes</taxon>
        <taxon>Micrococcales</taxon>
        <taxon>Microbacteriaceae</taxon>
        <taxon>Klugiella</taxon>
    </lineage>
</organism>
<evidence type="ECO:0000256" key="8">
    <source>
        <dbReference type="ARBA" id="ARBA00023136"/>
    </source>
</evidence>
<evidence type="ECO:0000313" key="10">
    <source>
        <dbReference type="EMBL" id="TQM63116.1"/>
    </source>
</evidence>
<proteinExistence type="predicted"/>
<keyword evidence="5" id="KW-0547">Nucleotide-binding</keyword>
<evidence type="ECO:0000313" key="11">
    <source>
        <dbReference type="Proteomes" id="UP000318331"/>
    </source>
</evidence>
<dbReference type="FunFam" id="3.40.50.300:FF:000127">
    <property type="entry name" value="Ribose import ATP-binding protein RbsA"/>
    <property type="match status" value="1"/>
</dbReference>
<evidence type="ECO:0000256" key="5">
    <source>
        <dbReference type="ARBA" id="ARBA00022741"/>
    </source>
</evidence>
<evidence type="ECO:0000256" key="6">
    <source>
        <dbReference type="ARBA" id="ARBA00022840"/>
    </source>
</evidence>
<dbReference type="InterPro" id="IPR027417">
    <property type="entry name" value="P-loop_NTPase"/>
</dbReference>
<dbReference type="InterPro" id="IPR050107">
    <property type="entry name" value="ABC_carbohydrate_import_ATPase"/>
</dbReference>
<dbReference type="PANTHER" id="PTHR43790:SF9">
    <property type="entry name" value="GALACTOFURANOSE TRANSPORTER ATP-BINDING PROTEIN YTFR"/>
    <property type="match status" value="1"/>
</dbReference>
<keyword evidence="11" id="KW-1185">Reference proteome</keyword>
<evidence type="ECO:0000256" key="3">
    <source>
        <dbReference type="ARBA" id="ARBA00022475"/>
    </source>
</evidence>
<accession>A0A543HXQ1</accession>
<name>A0A543HXQ1_9MICO</name>
<dbReference type="SMART" id="SM00382">
    <property type="entry name" value="AAA"/>
    <property type="match status" value="2"/>
</dbReference>
<dbReference type="PROSITE" id="PS50893">
    <property type="entry name" value="ABC_TRANSPORTER_2"/>
    <property type="match status" value="2"/>
</dbReference>
<gene>
    <name evidence="10" type="ORF">FB466_1367</name>
</gene>
<keyword evidence="4" id="KW-0677">Repeat</keyword>
<comment type="caution">
    <text evidence="10">The sequence shown here is derived from an EMBL/GenBank/DDBJ whole genome shotgun (WGS) entry which is preliminary data.</text>
</comment>
<protein>
    <submittedName>
        <fullName evidence="10">Monosaccharide ABC transporter ATP-binding protein (CUT2 family)</fullName>
    </submittedName>
</protein>
<keyword evidence="6 10" id="KW-0067">ATP-binding</keyword>
<evidence type="ECO:0000256" key="1">
    <source>
        <dbReference type="ARBA" id="ARBA00004202"/>
    </source>
</evidence>
<feature type="domain" description="ABC transporter" evidence="9">
    <location>
        <begin position="256"/>
        <end position="497"/>
    </location>
</feature>
<dbReference type="Pfam" id="PF00005">
    <property type="entry name" value="ABC_tran"/>
    <property type="match status" value="2"/>
</dbReference>
<dbReference type="GO" id="GO:0005524">
    <property type="term" value="F:ATP binding"/>
    <property type="evidence" value="ECO:0007669"/>
    <property type="project" value="UniProtKB-KW"/>
</dbReference>
<sequence>MTSTPDTLLDMRDIVKSFPGTKACQGTSLSVRAGEVHCLLGENGAGKSTLMKILSGSYQADSGQIIINGAEYTFANPNDGIAAGIAVIYQELDLFPDLTVAQNLFLGHSPSRVGIVKRAQRRANAQQYLDRVGATFSPDAVVSSLSIADQQLTAIARAITVDAKIIVMDEPTATLGEADVKNVYRVIRSFISEGRSVIYISHRLDEVRAVGDRITVLRDGKDVAHYNVADTTEEQWVADMIGDKSKELAGTNRRPMPTGEPLLSIDRVSIPGLIEIEGINVRPGEIVGLAGLGGAGRTTLLSAVFGARRSANTIRIYGSRVSMRTTRDARRLGFGLVPESRKTEGLMLGLSVTRNAAMASHDQPPWLLPHAKGKERTLPILTRLGVKFSSPNQLVGQLSGGNQQKVVLAKWLARDTRILLLDEPTRGLDIGAKADLYRQVHALAEQGAAVLVASSELTELVANADRIAVLHEGKNIGFFDPRQHTEAEITHAIISGEIS</sequence>
<dbReference type="InterPro" id="IPR003439">
    <property type="entry name" value="ABC_transporter-like_ATP-bd"/>
</dbReference>
<feature type="domain" description="ABC transporter" evidence="9">
    <location>
        <begin position="9"/>
        <end position="244"/>
    </location>
</feature>
<reference evidence="10 11" key="1">
    <citation type="submission" date="2019-06" db="EMBL/GenBank/DDBJ databases">
        <title>Sequencing the genomes of 1000 actinobacteria strains.</title>
        <authorList>
            <person name="Klenk H.-P."/>
        </authorList>
    </citation>
    <scope>NUCLEOTIDE SEQUENCE [LARGE SCALE GENOMIC DNA]</scope>
    <source>
        <strain evidence="10 11">DSM 18031</strain>
    </source>
</reference>
<dbReference type="PROSITE" id="PS00211">
    <property type="entry name" value="ABC_TRANSPORTER_1"/>
    <property type="match status" value="1"/>
</dbReference>
<dbReference type="InterPro" id="IPR003593">
    <property type="entry name" value="AAA+_ATPase"/>
</dbReference>
<dbReference type="GO" id="GO:0005886">
    <property type="term" value="C:plasma membrane"/>
    <property type="evidence" value="ECO:0007669"/>
    <property type="project" value="UniProtKB-SubCell"/>
</dbReference>
<dbReference type="InterPro" id="IPR017871">
    <property type="entry name" value="ABC_transporter-like_CS"/>
</dbReference>
<dbReference type="AlphaFoldDB" id="A0A543HXQ1"/>
<keyword evidence="7" id="KW-1278">Translocase</keyword>
<evidence type="ECO:0000259" key="9">
    <source>
        <dbReference type="PROSITE" id="PS50893"/>
    </source>
</evidence>